<evidence type="ECO:0000313" key="3">
    <source>
        <dbReference type="Proteomes" id="UP000250266"/>
    </source>
</evidence>
<dbReference type="PANTHER" id="PTHR24148:SF64">
    <property type="entry name" value="HETEROKARYON INCOMPATIBILITY DOMAIN-CONTAINING PROTEIN"/>
    <property type="match status" value="1"/>
</dbReference>
<reference evidence="2 3" key="1">
    <citation type="journal article" date="2016" name="Nat. Commun.">
        <title>Ectomycorrhizal ecology is imprinted in the genome of the dominant symbiotic fungus Cenococcum geophilum.</title>
        <authorList>
            <consortium name="DOE Joint Genome Institute"/>
            <person name="Peter M."/>
            <person name="Kohler A."/>
            <person name="Ohm R.A."/>
            <person name="Kuo A."/>
            <person name="Krutzmann J."/>
            <person name="Morin E."/>
            <person name="Arend M."/>
            <person name="Barry K.W."/>
            <person name="Binder M."/>
            <person name="Choi C."/>
            <person name="Clum A."/>
            <person name="Copeland A."/>
            <person name="Grisel N."/>
            <person name="Haridas S."/>
            <person name="Kipfer T."/>
            <person name="LaButti K."/>
            <person name="Lindquist E."/>
            <person name="Lipzen A."/>
            <person name="Maire R."/>
            <person name="Meier B."/>
            <person name="Mihaltcheva S."/>
            <person name="Molinier V."/>
            <person name="Murat C."/>
            <person name="Poggeler S."/>
            <person name="Quandt C.A."/>
            <person name="Sperisen C."/>
            <person name="Tritt A."/>
            <person name="Tisserant E."/>
            <person name="Crous P.W."/>
            <person name="Henrissat B."/>
            <person name="Nehls U."/>
            <person name="Egli S."/>
            <person name="Spatafora J.W."/>
            <person name="Grigoriev I.V."/>
            <person name="Martin F.M."/>
        </authorList>
    </citation>
    <scope>NUCLEOTIDE SEQUENCE [LARGE SCALE GENOMIC DNA]</scope>
    <source>
        <strain evidence="2 3">CBS 459.81</strain>
    </source>
</reference>
<protein>
    <recommendedName>
        <fullName evidence="1">Heterokaryon incompatibility domain-containing protein</fullName>
    </recommendedName>
</protein>
<dbReference type="PANTHER" id="PTHR24148">
    <property type="entry name" value="ANKYRIN REPEAT DOMAIN-CONTAINING PROTEIN 39 HOMOLOG-RELATED"/>
    <property type="match status" value="1"/>
</dbReference>
<dbReference type="Pfam" id="PF26639">
    <property type="entry name" value="Het-6_barrel"/>
    <property type="match status" value="1"/>
</dbReference>
<name>A0A8E2JD37_9PEZI</name>
<feature type="domain" description="Heterokaryon incompatibility" evidence="1">
    <location>
        <begin position="2"/>
        <end position="143"/>
    </location>
</feature>
<feature type="non-terminal residue" evidence="2">
    <location>
        <position position="557"/>
    </location>
</feature>
<keyword evidence="3" id="KW-1185">Reference proteome</keyword>
<dbReference type="InterPro" id="IPR010730">
    <property type="entry name" value="HET"/>
</dbReference>
<dbReference type="Pfam" id="PF06985">
    <property type="entry name" value="HET"/>
    <property type="match status" value="1"/>
</dbReference>
<dbReference type="Proteomes" id="UP000250266">
    <property type="component" value="Unassembled WGS sequence"/>
</dbReference>
<feature type="non-terminal residue" evidence="2">
    <location>
        <position position="1"/>
    </location>
</feature>
<gene>
    <name evidence="2" type="ORF">K432DRAFT_281275</name>
</gene>
<evidence type="ECO:0000259" key="1">
    <source>
        <dbReference type="Pfam" id="PF06985"/>
    </source>
</evidence>
<evidence type="ECO:0000313" key="2">
    <source>
        <dbReference type="EMBL" id="OCK78033.1"/>
    </source>
</evidence>
<sequence length="557" mass="62995">VTVNLKNALQRFRDSSRGRFLWVDAICINQEDVTERTQQVKMMTEIYSRAPSVVIWLGDGDTDTDKAMDVIATLSSLLKTEFPDISKYLMGPNGTEFGISHVARILEKYQFQVQPVESDESAAASLSYLFGNPWFRRIWVLQEVARSWNTLVISGGKQVYWGELLFSHVWQNTFHKIPGPNGGIVERQHSITVVPTVWLSFAENGTSKRLHFFELCLRTREFRSTDPRDKIFGILALAEETWQIRHLPLELQPNYAKRAIEVYCDFTYGLIRLSKSLELLSAVDPIAVESALVSGKPLYSTLPSWVPTLTEGRGIARIFGYLKLYNAAGDTAAVPRSLDQGKTLILNGTRFTRVQHISPTFEEVGFQPKQDNMVGLIAVWAAFLKFTRSNPECPYADNLITTFIQTLTCCGFSNASAFRETIDSLPFDRILRTSLYPLLEADFASYWQEMDPSFRAFTALPNDRSRLQEQCAKGRARSFWVLLGNSIDSRRFFFTPDGYFGLGPSTIEPGDLVCILYGGDIPYILRENPVHRDDVEPAPALFTFIGECYVHGVMDGE</sequence>
<proteinExistence type="predicted"/>
<dbReference type="OrthoDB" id="5386682at2759"/>
<organism evidence="2 3">
    <name type="scientific">Lepidopterella palustris CBS 459.81</name>
    <dbReference type="NCBI Taxonomy" id="1314670"/>
    <lineage>
        <taxon>Eukaryota</taxon>
        <taxon>Fungi</taxon>
        <taxon>Dikarya</taxon>
        <taxon>Ascomycota</taxon>
        <taxon>Pezizomycotina</taxon>
        <taxon>Dothideomycetes</taxon>
        <taxon>Pleosporomycetidae</taxon>
        <taxon>Mytilinidiales</taxon>
        <taxon>Argynnaceae</taxon>
        <taxon>Lepidopterella</taxon>
    </lineage>
</organism>
<dbReference type="EMBL" id="KV745085">
    <property type="protein sequence ID" value="OCK78033.1"/>
    <property type="molecule type" value="Genomic_DNA"/>
</dbReference>
<dbReference type="AlphaFoldDB" id="A0A8E2JD37"/>
<accession>A0A8E2JD37</accession>
<dbReference type="InterPro" id="IPR052895">
    <property type="entry name" value="HetReg/Transcr_Mod"/>
</dbReference>